<keyword evidence="7" id="KW-1185">Reference proteome</keyword>
<dbReference type="SUPFAM" id="SSF49265">
    <property type="entry name" value="Fibronectin type III"/>
    <property type="match status" value="1"/>
</dbReference>
<dbReference type="GO" id="GO:0000272">
    <property type="term" value="P:polysaccharide catabolic process"/>
    <property type="evidence" value="ECO:0007669"/>
    <property type="project" value="UniProtKB-KW"/>
</dbReference>
<keyword evidence="2" id="KW-0378">Hydrolase</keyword>
<evidence type="ECO:0000256" key="1">
    <source>
        <dbReference type="ARBA" id="ARBA00023157"/>
    </source>
</evidence>
<dbReference type="GO" id="GO:0016798">
    <property type="term" value="F:hydrolase activity, acting on glycosyl bonds"/>
    <property type="evidence" value="ECO:0007669"/>
    <property type="project" value="UniProtKB-KW"/>
</dbReference>
<dbReference type="InterPro" id="IPR013783">
    <property type="entry name" value="Ig-like_fold"/>
</dbReference>
<dbReference type="InterPro" id="IPR046704">
    <property type="entry name" value="DUF6777"/>
</dbReference>
<dbReference type="SMART" id="SM00060">
    <property type="entry name" value="FN3"/>
    <property type="match status" value="1"/>
</dbReference>
<evidence type="ECO:0000313" key="7">
    <source>
        <dbReference type="Proteomes" id="UP000466345"/>
    </source>
</evidence>
<reference evidence="6 7" key="1">
    <citation type="submission" date="2019-10" db="EMBL/GenBank/DDBJ databases">
        <title>Streptomyces smaragdinus sp. nov. and Streptomyces fabii sp. nov., isolated from the gut of fungus growing-termite Macrotermes natalensis.</title>
        <authorList>
            <person name="Schwitalla J."/>
            <person name="Benndorf R."/>
            <person name="Martin K."/>
            <person name="De Beer W."/>
            <person name="Kaster A.-K."/>
            <person name="Vollmers J."/>
            <person name="Poulsen M."/>
            <person name="Beemelmanns C."/>
        </authorList>
    </citation>
    <scope>NUCLEOTIDE SEQUENCE [LARGE SCALE GENOMIC DNA]</scope>
    <source>
        <strain evidence="6 7">RB5</strain>
    </source>
</reference>
<feature type="compositionally biased region" description="Acidic residues" evidence="4">
    <location>
        <begin position="370"/>
        <end position="384"/>
    </location>
</feature>
<feature type="compositionally biased region" description="Pro residues" evidence="4">
    <location>
        <begin position="262"/>
        <end position="272"/>
    </location>
</feature>
<organism evidence="6 7">
    <name type="scientific">Streptomyces smaragdinus</name>
    <dbReference type="NCBI Taxonomy" id="2585196"/>
    <lineage>
        <taxon>Bacteria</taxon>
        <taxon>Bacillati</taxon>
        <taxon>Actinomycetota</taxon>
        <taxon>Actinomycetes</taxon>
        <taxon>Kitasatosporales</taxon>
        <taxon>Streptomycetaceae</taxon>
        <taxon>Streptomyces</taxon>
    </lineage>
</organism>
<accession>A0A7K0CAD4</accession>
<dbReference type="PRINTS" id="PR00014">
    <property type="entry name" value="FNTYPEIII"/>
</dbReference>
<keyword evidence="3" id="KW-0119">Carbohydrate metabolism</keyword>
<dbReference type="GO" id="GO:0016020">
    <property type="term" value="C:membrane"/>
    <property type="evidence" value="ECO:0007669"/>
    <property type="project" value="UniProtKB-SubCell"/>
</dbReference>
<dbReference type="PROSITE" id="PS50853">
    <property type="entry name" value="FN3"/>
    <property type="match status" value="1"/>
</dbReference>
<feature type="compositionally biased region" description="Basic and acidic residues" evidence="4">
    <location>
        <begin position="422"/>
        <end position="432"/>
    </location>
</feature>
<comment type="caution">
    <text evidence="6">The sequence shown here is derived from an EMBL/GenBank/DDBJ whole genome shotgun (WGS) entry which is preliminary data.</text>
</comment>
<dbReference type="InterPro" id="IPR036116">
    <property type="entry name" value="FN3_sf"/>
</dbReference>
<feature type="compositionally biased region" description="Basic and acidic residues" evidence="4">
    <location>
        <begin position="329"/>
        <end position="346"/>
    </location>
</feature>
<evidence type="ECO:0000259" key="5">
    <source>
        <dbReference type="PROSITE" id="PS50853"/>
    </source>
</evidence>
<name>A0A7K0CAD4_9ACTN</name>
<evidence type="ECO:0000313" key="6">
    <source>
        <dbReference type="EMBL" id="MQY10102.1"/>
    </source>
</evidence>
<dbReference type="AlphaFoldDB" id="A0A7K0CAD4"/>
<dbReference type="Gene3D" id="2.60.40.10">
    <property type="entry name" value="Immunoglobulins"/>
    <property type="match status" value="1"/>
</dbReference>
<keyword evidence="3" id="KW-0624">Polysaccharide degradation</keyword>
<dbReference type="InterPro" id="IPR003961">
    <property type="entry name" value="FN3_dom"/>
</dbReference>
<feature type="region of interest" description="Disordered" evidence="4">
    <location>
        <begin position="15"/>
        <end position="78"/>
    </location>
</feature>
<evidence type="ECO:0000256" key="4">
    <source>
        <dbReference type="SAM" id="MobiDB-lite"/>
    </source>
</evidence>
<evidence type="ECO:0000256" key="3">
    <source>
        <dbReference type="ARBA" id="ARBA00023326"/>
    </source>
</evidence>
<keyword evidence="2" id="KW-0326">Glycosidase</keyword>
<evidence type="ECO:0000256" key="2">
    <source>
        <dbReference type="ARBA" id="ARBA00023295"/>
    </source>
</evidence>
<dbReference type="Pfam" id="PF00041">
    <property type="entry name" value="fn3"/>
    <property type="match status" value="1"/>
</dbReference>
<dbReference type="Pfam" id="PF20568">
    <property type="entry name" value="DUF6777"/>
    <property type="match status" value="1"/>
</dbReference>
<proteinExistence type="predicted"/>
<gene>
    <name evidence="6" type="ORF">SRB5_02070</name>
</gene>
<sequence>MALALTVSLAAGACGVSSADPRSEGAGELWLQPVDDAGPDPWTGSTAIPPAGGSQPPEATAEPPSSVPQPRTVVGSTGGLYGGTQDVASCDVGKQIRFFEANHDKRDAFAEVVGVQPQHVRPFLRSLTTVVLRADTRVTNHGFTDGRATSFQSVLQAGTAVLIDRHGVPRVRCACGNPLTAPGKVRTDAGYRGGAWSSFHPNQVIIVKPAPTVIKNIVIVDVVTNVWIQRPTFSAEPEDDRALSRPTNPDPVSPSPEANSPSPSPTQPPDPPTGLEGEPSGADGIRLSWDAPEDAGGIEGYDVYQRGEPNPVQSTSGTTTSATVTGLRPGEDYTFRVRALDAEGRSSRPSAPVTVTLPGPTQEPAPTEEPTTEEPTTEPTEEPTEPPQEDRTEEPGTVEPQSAPDVPALRKAPPPEPATPDVRSDAGRNPPE</sequence>
<dbReference type="CDD" id="cd00063">
    <property type="entry name" value="FN3"/>
    <property type="match status" value="1"/>
</dbReference>
<feature type="compositionally biased region" description="Low complexity" evidence="4">
    <location>
        <begin position="314"/>
        <end position="326"/>
    </location>
</feature>
<dbReference type="EMBL" id="WEGJ01000001">
    <property type="protein sequence ID" value="MQY10102.1"/>
    <property type="molecule type" value="Genomic_DNA"/>
</dbReference>
<dbReference type="Proteomes" id="UP000466345">
    <property type="component" value="Unassembled WGS sequence"/>
</dbReference>
<dbReference type="GO" id="GO:0098609">
    <property type="term" value="P:cell-cell adhesion"/>
    <property type="evidence" value="ECO:0007669"/>
    <property type="project" value="TreeGrafter"/>
</dbReference>
<feature type="domain" description="Fibronectin type-III" evidence="5">
    <location>
        <begin position="271"/>
        <end position="360"/>
    </location>
</feature>
<feature type="compositionally biased region" description="Low complexity" evidence="4">
    <location>
        <begin position="360"/>
        <end position="369"/>
    </location>
</feature>
<dbReference type="PANTHER" id="PTHR44170">
    <property type="entry name" value="PROTEIN SIDEKICK"/>
    <property type="match status" value="1"/>
</dbReference>
<feature type="region of interest" description="Disordered" evidence="4">
    <location>
        <begin position="234"/>
        <end position="432"/>
    </location>
</feature>
<protein>
    <recommendedName>
        <fullName evidence="5">Fibronectin type-III domain-containing protein</fullName>
    </recommendedName>
</protein>
<dbReference type="PANTHER" id="PTHR44170:SF6">
    <property type="entry name" value="CONTACTIN"/>
    <property type="match status" value="1"/>
</dbReference>
<keyword evidence="1" id="KW-1015">Disulfide bond</keyword>